<sequence length="212" mass="25230">MNIEKVCSKCGEPKSLEEFHHDKRGKHERRSDCKECSSKRGRHYRETNNNKYLETSRKSGKKWYQKNKEIKLAKNRKWISENKEKWKHIKKMQRRQERQTVKGNIDCRMSRAICDSLKVKTVGGKKSRPWESLVGYSVMDLRNHLEKQFTDKMSWELFMKGEIHIDHIKPKSGYFYDSVDSQGFKDCWSLDNLQPLLAIDNLRKGAQNPHEL</sequence>
<evidence type="ECO:0000313" key="2">
    <source>
        <dbReference type="EMBL" id="KKL06708.1"/>
    </source>
</evidence>
<accession>A0A0F9D3P2</accession>
<feature type="compositionally biased region" description="Basic and acidic residues" evidence="1">
    <location>
        <begin position="29"/>
        <end position="48"/>
    </location>
</feature>
<name>A0A0F9D3P2_9ZZZZ</name>
<proteinExistence type="predicted"/>
<dbReference type="AlphaFoldDB" id="A0A0F9D3P2"/>
<reference evidence="2" key="1">
    <citation type="journal article" date="2015" name="Nature">
        <title>Complex archaea that bridge the gap between prokaryotes and eukaryotes.</title>
        <authorList>
            <person name="Spang A."/>
            <person name="Saw J.H."/>
            <person name="Jorgensen S.L."/>
            <person name="Zaremba-Niedzwiedzka K."/>
            <person name="Martijn J."/>
            <person name="Lind A.E."/>
            <person name="van Eijk R."/>
            <person name="Schleper C."/>
            <person name="Guy L."/>
            <person name="Ettema T.J."/>
        </authorList>
    </citation>
    <scope>NUCLEOTIDE SEQUENCE</scope>
</reference>
<comment type="caution">
    <text evidence="2">The sequence shown here is derived from an EMBL/GenBank/DDBJ whole genome shotgun (WGS) entry which is preliminary data.</text>
</comment>
<gene>
    <name evidence="2" type="ORF">LCGC14_2593330</name>
</gene>
<evidence type="ECO:0000256" key="1">
    <source>
        <dbReference type="SAM" id="MobiDB-lite"/>
    </source>
</evidence>
<organism evidence="2">
    <name type="scientific">marine sediment metagenome</name>
    <dbReference type="NCBI Taxonomy" id="412755"/>
    <lineage>
        <taxon>unclassified sequences</taxon>
        <taxon>metagenomes</taxon>
        <taxon>ecological metagenomes</taxon>
    </lineage>
</organism>
<dbReference type="EMBL" id="LAZR01043595">
    <property type="protein sequence ID" value="KKL06708.1"/>
    <property type="molecule type" value="Genomic_DNA"/>
</dbReference>
<protein>
    <submittedName>
        <fullName evidence="2">Uncharacterized protein</fullName>
    </submittedName>
</protein>
<feature type="region of interest" description="Disordered" evidence="1">
    <location>
        <begin position="21"/>
        <end position="49"/>
    </location>
</feature>